<reference evidence="2" key="2">
    <citation type="submission" date="2020-08" db="EMBL/GenBank/DDBJ databases">
        <authorList>
            <person name="Lai Q."/>
        </authorList>
    </citation>
    <scope>NUCLEOTIDE SEQUENCE</scope>
    <source>
        <strain evidence="2">S27-2</strain>
    </source>
</reference>
<feature type="transmembrane region" description="Helical" evidence="1">
    <location>
        <begin position="91"/>
        <end position="108"/>
    </location>
</feature>
<comment type="caution">
    <text evidence="2">The sequence shown here is derived from an EMBL/GenBank/DDBJ whole genome shotgun (WGS) entry which is preliminary data.</text>
</comment>
<dbReference type="RefSeq" id="WP_186507648.1">
    <property type="nucleotide sequence ID" value="NZ_JACNEP010000013.1"/>
</dbReference>
<evidence type="ECO:0000256" key="1">
    <source>
        <dbReference type="SAM" id="Phobius"/>
    </source>
</evidence>
<reference evidence="2" key="1">
    <citation type="journal article" date="2018" name="Int. J. Syst. Evol. Microbiol.">
        <title>Neptunicella marina gen. nov., sp. nov., isolated from surface seawater.</title>
        <authorList>
            <person name="Liu X."/>
            <person name="Lai Q."/>
            <person name="Du Y."/>
            <person name="Zhang X."/>
            <person name="Liu Z."/>
            <person name="Sun F."/>
            <person name="Shao Z."/>
        </authorList>
    </citation>
    <scope>NUCLEOTIDE SEQUENCE</scope>
    <source>
        <strain evidence="2">S27-2</strain>
    </source>
</reference>
<organism evidence="2 3">
    <name type="scientific">Neptunicella marina</name>
    <dbReference type="NCBI Taxonomy" id="2125989"/>
    <lineage>
        <taxon>Bacteria</taxon>
        <taxon>Pseudomonadati</taxon>
        <taxon>Pseudomonadota</taxon>
        <taxon>Gammaproteobacteria</taxon>
        <taxon>Alteromonadales</taxon>
        <taxon>Alteromonadaceae</taxon>
        <taxon>Neptunicella</taxon>
    </lineage>
</organism>
<name>A0A8J6M352_9ALTE</name>
<feature type="transmembrane region" description="Helical" evidence="1">
    <location>
        <begin position="57"/>
        <end position="79"/>
    </location>
</feature>
<dbReference type="AlphaFoldDB" id="A0A8J6M352"/>
<feature type="transmembrane region" description="Helical" evidence="1">
    <location>
        <begin position="115"/>
        <end position="133"/>
    </location>
</feature>
<keyword evidence="1" id="KW-0812">Transmembrane</keyword>
<dbReference type="Proteomes" id="UP000601768">
    <property type="component" value="Unassembled WGS sequence"/>
</dbReference>
<feature type="transmembrane region" description="Helical" evidence="1">
    <location>
        <begin position="6"/>
        <end position="26"/>
    </location>
</feature>
<dbReference type="InterPro" id="IPR058068">
    <property type="entry name" value="LIC_13387-like"/>
</dbReference>
<dbReference type="NCBIfam" id="NF047765">
    <property type="entry name" value="LIC_13387_fam"/>
    <property type="match status" value="1"/>
</dbReference>
<keyword evidence="1" id="KW-1133">Transmembrane helix</keyword>
<evidence type="ECO:0000313" key="2">
    <source>
        <dbReference type="EMBL" id="MBC3767138.1"/>
    </source>
</evidence>
<evidence type="ECO:0000313" key="3">
    <source>
        <dbReference type="Proteomes" id="UP000601768"/>
    </source>
</evidence>
<sequence length="136" mass="15252">MDQILLIIGVSIFGVLGTVHLIYTFFTERFSPYDPAVAQAMESTSPQLTRETTMWRAWVGFNASHSLGTMLLAAIYIPLAVYHFELIQNSLWFSVLPVAVGIAYLVLAKKYWFKIPFIGVLISLVCFIGSAWITNT</sequence>
<dbReference type="EMBL" id="JACNEP010000013">
    <property type="protein sequence ID" value="MBC3767138.1"/>
    <property type="molecule type" value="Genomic_DNA"/>
</dbReference>
<gene>
    <name evidence="2" type="ORF">H8B19_14730</name>
</gene>
<proteinExistence type="predicted"/>
<protein>
    <submittedName>
        <fullName evidence="2">Uncharacterized protein</fullName>
    </submittedName>
</protein>
<keyword evidence="1" id="KW-0472">Membrane</keyword>
<keyword evidence="3" id="KW-1185">Reference proteome</keyword>
<accession>A0A8J6M352</accession>